<dbReference type="AlphaFoldDB" id="A0A927MY80"/>
<name>A0A927MY80_9ACTN</name>
<accession>A0A927MY80</accession>
<sequence length="866" mass="95360">MHANDMPEQMDLLRAGFADPPADSRPLMRWWWFGPDVDRAELARELDAMRRAGLGGAEVAVVYPLSVPSDSYLSETFLADLRFAADEARRLGLRFDLTVGSGWSYGGPHVTADLAARRLHWDRQEIGPAAVDLPAPVAWPSDELVAAYVGEGSGTEAAGAWAPVPVVDGVVRVPAGRGPRVLLVAVSRLTGQQVKRAAAGAEGWVMDHYSATATARHIQAVGERLLSAVPGELLGSVFCDSLEVHGADWTPGLLEEFHERRGYDPGPLLWLLHVDNSNVDRRAARRFRADYYRTLTELCEENFLAPMRRWAASHGVAFRIQAYGVPPVGISSYRHADAFEGEGWGWKDIPPTRWASSAAQIYGRSIVSSEIWTWVHSPSFRATPLDLKGEAHEHLLLGINQFVGHGWPYSPPSADGLGWLFYAAGALDDRNPWWPAAAPLNLYLQRLCWLMRQGERISDIGVYASSRDVYADLGSRQRRALDLWHGTREHIGYDLVRAVREAGLDFVLFDDDAVEVLEPDRFSDIVLPFVEDVPERTLAWLEAVERAGGHVRSVGGNAPTGTALDSVPDLLDALHTDLTADVALDPPHPTVGTVHRRCGDVDIYLVVNTGPETVRFELETRDKHGRVEHWDPTTGHALHRIPGHRPVPLTLEAYQATVLIGFDDDDPTHAAQPADQTIDVAFGDEWAVRFDDDDAAVPVRLPHRWEDDPARRHYSGSATYTTSIHLDQATGEAWLDLGTVTPIETDLRGEPGLLSRLRGPAYRAEVIPPVGEIAEVTLNGNHTGILFSPPYRLPIGEHLRGGDNRIEIRVSNTNANALAVDRGVAAFTDTAKRHYGNRFGMQHIDRATVAVNSGLLATPRLLVKKD</sequence>
<gene>
    <name evidence="1" type="ORF">HEB94_005367</name>
</gene>
<dbReference type="RefSeq" id="WP_192752285.1">
    <property type="nucleotide sequence ID" value="NZ_BAABJL010000097.1"/>
</dbReference>
<protein>
    <recommendedName>
        <fullName evidence="3">Alpha-L-rhamnosidase</fullName>
    </recommendedName>
</protein>
<proteinExistence type="predicted"/>
<dbReference type="EMBL" id="JADBEM010000001">
    <property type="protein sequence ID" value="MBE1608519.1"/>
    <property type="molecule type" value="Genomic_DNA"/>
</dbReference>
<reference evidence="1" key="1">
    <citation type="submission" date="2020-10" db="EMBL/GenBank/DDBJ databases">
        <title>Sequencing the genomes of 1000 actinobacteria strains.</title>
        <authorList>
            <person name="Klenk H.-P."/>
        </authorList>
    </citation>
    <scope>NUCLEOTIDE SEQUENCE</scope>
    <source>
        <strain evidence="1">DSM 45354</strain>
    </source>
</reference>
<evidence type="ECO:0000313" key="2">
    <source>
        <dbReference type="Proteomes" id="UP000638648"/>
    </source>
</evidence>
<dbReference type="Gene3D" id="2.60.120.260">
    <property type="entry name" value="Galactose-binding domain-like"/>
    <property type="match status" value="1"/>
</dbReference>
<dbReference type="Proteomes" id="UP000638648">
    <property type="component" value="Unassembled WGS sequence"/>
</dbReference>
<dbReference type="SUPFAM" id="SSF49785">
    <property type="entry name" value="Galactose-binding domain-like"/>
    <property type="match status" value="1"/>
</dbReference>
<dbReference type="PANTHER" id="PTHR36848">
    <property type="entry name" value="DNA-BINDING PROTEIN (PUTATIVE SECRETED PROTEIN)-RELATED"/>
    <property type="match status" value="1"/>
</dbReference>
<organism evidence="1 2">
    <name type="scientific">Actinopolymorpha pittospori</name>
    <dbReference type="NCBI Taxonomy" id="648752"/>
    <lineage>
        <taxon>Bacteria</taxon>
        <taxon>Bacillati</taxon>
        <taxon>Actinomycetota</taxon>
        <taxon>Actinomycetes</taxon>
        <taxon>Propionibacteriales</taxon>
        <taxon>Actinopolymorphaceae</taxon>
        <taxon>Actinopolymorpha</taxon>
    </lineage>
</organism>
<evidence type="ECO:0008006" key="3">
    <source>
        <dbReference type="Google" id="ProtNLM"/>
    </source>
</evidence>
<dbReference type="Pfam" id="PF17132">
    <property type="entry name" value="Glyco_hydro_106"/>
    <property type="match status" value="2"/>
</dbReference>
<evidence type="ECO:0000313" key="1">
    <source>
        <dbReference type="EMBL" id="MBE1608519.1"/>
    </source>
</evidence>
<comment type="caution">
    <text evidence="1">The sequence shown here is derived from an EMBL/GenBank/DDBJ whole genome shotgun (WGS) entry which is preliminary data.</text>
</comment>
<keyword evidence="2" id="KW-1185">Reference proteome</keyword>
<dbReference type="InterPro" id="IPR053161">
    <property type="entry name" value="Ulvan_degrading_GH"/>
</dbReference>
<dbReference type="PANTHER" id="PTHR36848:SF2">
    <property type="entry name" value="SECRETED PROTEIN"/>
    <property type="match status" value="1"/>
</dbReference>
<dbReference type="InterPro" id="IPR008979">
    <property type="entry name" value="Galactose-bd-like_sf"/>
</dbReference>